<dbReference type="PROSITE" id="PS00028">
    <property type="entry name" value="ZINC_FINGER_C2H2_1"/>
    <property type="match status" value="1"/>
</dbReference>
<dbReference type="EMBL" id="EU030938">
    <property type="protein sequence ID" value="ABV26215.1"/>
    <property type="molecule type" value="Genomic_DNA"/>
</dbReference>
<evidence type="ECO:0000259" key="1">
    <source>
        <dbReference type="PROSITE" id="PS00028"/>
    </source>
</evidence>
<evidence type="ECO:0000313" key="2">
    <source>
        <dbReference type="EMBL" id="ABV26215.1"/>
    </source>
</evidence>
<dbReference type="InterPro" id="IPR013087">
    <property type="entry name" value="Znf_C2H2_type"/>
</dbReference>
<accession>A8TKJ9</accession>
<dbReference type="GeneID" id="5758801"/>
<dbReference type="RefSeq" id="YP_001552206.1">
    <property type="nucleotide sequence ID" value="NC_009986.1"/>
</dbReference>
<dbReference type="KEGG" id="vg:5758801"/>
<dbReference type="Proteomes" id="UP000000782">
    <property type="component" value="Segment"/>
</dbReference>
<proteinExistence type="predicted"/>
<reference evidence="2 3" key="1">
    <citation type="journal article" date="2008" name="Microbiology">
        <title>Evidence for the horizontal transfer of an integrase gene from a fusellovirus to a pRN-like plasmid within a single strain of Sulfolobus and the implications for plasmid survival.</title>
        <authorList>
            <person name="Peng X."/>
        </authorList>
    </citation>
    <scope>NUCLEOTIDE SEQUENCE</scope>
</reference>
<sequence length="45" mass="5783">MLMYQCIRCGQIYRKKKEVMQHLIKDHRQGTFTLEYFYMYFRVRE</sequence>
<feature type="domain" description="C2H2-type" evidence="1">
    <location>
        <begin position="6"/>
        <end position="27"/>
    </location>
</feature>
<dbReference type="OrthoDB" id="28276at10239"/>
<keyword evidence="3" id="KW-1185">Reference proteome</keyword>
<evidence type="ECO:0000313" key="3">
    <source>
        <dbReference type="Proteomes" id="UP000000782"/>
    </source>
</evidence>
<organism evidence="2 3">
    <name type="scientific">Sulfolobus spindle-shaped virus 4</name>
    <dbReference type="NCBI Taxonomy" id="459290"/>
    <lineage>
        <taxon>Viruses</taxon>
        <taxon>Viruses incertae sedis</taxon>
        <taxon>Fuselloviridae</taxon>
        <taxon>Alphafusellovirus</taxon>
        <taxon>Alphafusellovirus arnavatnense</taxon>
    </lineage>
</organism>
<name>A8TKJ9_9VIRU</name>
<protein>
    <recommendedName>
        <fullName evidence="1">C2H2-type domain-containing protein</fullName>
    </recommendedName>
</protein>